<dbReference type="InterPro" id="IPR042465">
    <property type="entry name" value="XXLT1"/>
</dbReference>
<sequence length="305" mass="34658">MSVSIIRNIEAQSVNSTVSYHLLVDKSPSELRQEMQQRAVWRGLPIDRVHLHTVADIPRKVRDLYRRLSHSATGPGPIYLYKPLLHLVLPKSLSRVIVLDTDLFLFEDLLGLWREFDRFRQGELLGVAAEQCPSYQEVRSLGGLGFNGGVQLLALAEMRASSHYADLMDAYATRGFRGKPMKPGGIGWLGDQTLYSWMSVNGTGGREVFHELPCGWNRQIGTHMASWRGFWERHRCDMRCSLLHGNFASHKKFMEALKSDPTGASCRQTVQRYRGDKDFRQGTPDARMLDVVDRTCCRPPLEPTN</sequence>
<comment type="caution">
    <text evidence="1">The sequence shown here is derived from an EMBL/GenBank/DDBJ whole genome shotgun (WGS) entry which is preliminary data.</text>
</comment>
<name>A0A0M0JE15_9EUKA</name>
<dbReference type="GO" id="GO:0016266">
    <property type="term" value="P:protein O-linked glycosylation via N-acetyl-galactosamine"/>
    <property type="evidence" value="ECO:0007669"/>
    <property type="project" value="TreeGrafter"/>
</dbReference>
<accession>A0A0M0JE15</accession>
<dbReference type="InterPro" id="IPR029044">
    <property type="entry name" value="Nucleotide-diphossugar_trans"/>
</dbReference>
<dbReference type="OrthoDB" id="411524at2759"/>
<protein>
    <submittedName>
        <fullName evidence="1">Xyloside xylosyltransferase 1</fullName>
    </submittedName>
</protein>
<reference evidence="2" key="1">
    <citation type="journal article" date="2015" name="PLoS Genet.">
        <title>Genome Sequence and Transcriptome Analyses of Chrysochromulina tobin: Metabolic Tools for Enhanced Algal Fitness in the Prominent Order Prymnesiales (Haptophyceae).</title>
        <authorList>
            <person name="Hovde B.T."/>
            <person name="Deodato C.R."/>
            <person name="Hunsperger H.M."/>
            <person name="Ryken S.A."/>
            <person name="Yost W."/>
            <person name="Jha R.K."/>
            <person name="Patterson J."/>
            <person name="Monnat R.J. Jr."/>
            <person name="Barlow S.B."/>
            <person name="Starkenburg S.R."/>
            <person name="Cattolico R.A."/>
        </authorList>
    </citation>
    <scope>NUCLEOTIDE SEQUENCE</scope>
    <source>
        <strain evidence="2">CCMP291</strain>
    </source>
</reference>
<dbReference type="Gene3D" id="3.90.550.10">
    <property type="entry name" value="Spore Coat Polysaccharide Biosynthesis Protein SpsA, Chain A"/>
    <property type="match status" value="1"/>
</dbReference>
<evidence type="ECO:0000313" key="1">
    <source>
        <dbReference type="EMBL" id="KOO24597.1"/>
    </source>
</evidence>
<dbReference type="GO" id="GO:0005789">
    <property type="term" value="C:endoplasmic reticulum membrane"/>
    <property type="evidence" value="ECO:0007669"/>
    <property type="project" value="TreeGrafter"/>
</dbReference>
<gene>
    <name evidence="1" type="ORF">Ctob_010933</name>
</gene>
<organism evidence="1 2">
    <name type="scientific">Chrysochromulina tobinii</name>
    <dbReference type="NCBI Taxonomy" id="1460289"/>
    <lineage>
        <taxon>Eukaryota</taxon>
        <taxon>Haptista</taxon>
        <taxon>Haptophyta</taxon>
        <taxon>Prymnesiophyceae</taxon>
        <taxon>Prymnesiales</taxon>
        <taxon>Chrysochromulinaceae</taxon>
        <taxon>Chrysochromulina</taxon>
    </lineage>
</organism>
<proteinExistence type="predicted"/>
<dbReference type="PANTHER" id="PTHR46612">
    <property type="entry name" value="XYLOSIDE XYLOSYLTRANSFERASE 1"/>
    <property type="match status" value="1"/>
</dbReference>
<evidence type="ECO:0000313" key="2">
    <source>
        <dbReference type="Proteomes" id="UP000037460"/>
    </source>
</evidence>
<keyword evidence="2" id="KW-1185">Reference proteome</keyword>
<dbReference type="SUPFAM" id="SSF53448">
    <property type="entry name" value="Nucleotide-diphospho-sugar transferases"/>
    <property type="match status" value="1"/>
</dbReference>
<dbReference type="Proteomes" id="UP000037460">
    <property type="component" value="Unassembled WGS sequence"/>
</dbReference>
<dbReference type="GO" id="GO:0140560">
    <property type="term" value="F:xylosyl alpha-1,3-xylosyltransferase activity"/>
    <property type="evidence" value="ECO:0007669"/>
    <property type="project" value="TreeGrafter"/>
</dbReference>
<keyword evidence="1" id="KW-0808">Transferase</keyword>
<dbReference type="EMBL" id="JWZX01003075">
    <property type="protein sequence ID" value="KOO24597.1"/>
    <property type="molecule type" value="Genomic_DNA"/>
</dbReference>
<dbReference type="AlphaFoldDB" id="A0A0M0JE15"/>
<dbReference type="PANTHER" id="PTHR46612:SF1">
    <property type="entry name" value="XYLOSIDE XYLOSYLTRANSFERASE 1"/>
    <property type="match status" value="1"/>
</dbReference>